<evidence type="ECO:0000256" key="1">
    <source>
        <dbReference type="SAM" id="MobiDB-lite"/>
    </source>
</evidence>
<comment type="caution">
    <text evidence="2">The sequence shown here is derived from an EMBL/GenBank/DDBJ whole genome shotgun (WGS) entry which is preliminary data.</text>
</comment>
<keyword evidence="3" id="KW-1185">Reference proteome</keyword>
<dbReference type="RefSeq" id="WP_065857096.1">
    <property type="nucleotide sequence ID" value="NZ_LYPC01000027.1"/>
</dbReference>
<feature type="compositionally biased region" description="Pro residues" evidence="1">
    <location>
        <begin position="577"/>
        <end position="598"/>
    </location>
</feature>
<dbReference type="InterPro" id="IPR056909">
    <property type="entry name" value="SU10_portal"/>
</dbReference>
<accession>A0A1C0ZWX9</accession>
<dbReference type="STRING" id="512399.A8709_32965"/>
<evidence type="ECO:0000313" key="3">
    <source>
        <dbReference type="Proteomes" id="UP000093309"/>
    </source>
</evidence>
<evidence type="ECO:0008006" key="4">
    <source>
        <dbReference type="Google" id="ProtNLM"/>
    </source>
</evidence>
<dbReference type="AlphaFoldDB" id="A0A1C0ZWX9"/>
<reference evidence="3" key="1">
    <citation type="submission" date="2016-05" db="EMBL/GenBank/DDBJ databases">
        <title>Paenibacillus oryzae. sp. nov., isolated from the rice root.</title>
        <authorList>
            <person name="Zhang J."/>
            <person name="Zhang X."/>
        </authorList>
    </citation>
    <scope>NUCLEOTIDE SEQUENCE [LARGE SCALE GENOMIC DNA]</scope>
    <source>
        <strain evidence="3">KCTC13222</strain>
    </source>
</reference>
<proteinExistence type="predicted"/>
<sequence length="611" mass="68750">MAKTIDKPKEEQVIPEQTEKQKQLAQDIQDMFRGAYQAKDQMDLMNIWARCDDYMHNIQNEPETEEDPGSVTNIIKPIIDSEISDIVDKPFSVDALGREPSDHMFSDDVQHALNFVLDKNKFKVKLTHSEHDRLELGTTVVKVYTDHEALNGRGLPTFEIVSPANFFPDPKWTASHLLQECEFIIHAVPRPLSWIRRMFPKWGKYVKRQVSWPYDPTLDLDTTRTDEVSPVTSQKALLIECYMRDENGDIFCVHVANNIVLEDSRDDGIVGEKLQRRNQFPFEVIICFPRRGTGWGMGDVEYLFPTQDLINDMDDQIIMTARLMGNPQMAIGLSAAGKGFDARKWTNKPGLRIPFRDVTAFKPIVPVNVSSDIPNRREKAFEEANIISGRPDVNRGNTPGSGVTAASAIIALQQAGQKTVVHKTEMLKQGWTTILELLYDEMVTNWNEAMWVRINGDKPDFKFIDPTKLSEVPIMIPNLEATADNGMDTVKQLLDDSGAVMTRNAEFDLRLSLGNGLPTDKAFIYQTLLDLAKLNVEGKAVISWQELRNYLRDQVGIPLQADSQLQNPANPMAMQPGMPPPQGMPMGAPQPTPAPAMMPPQLNLMQGGAPR</sequence>
<protein>
    <recommendedName>
        <fullName evidence="4">Portal protein</fullName>
    </recommendedName>
</protein>
<gene>
    <name evidence="2" type="ORF">A8709_32965</name>
</gene>
<evidence type="ECO:0000313" key="2">
    <source>
        <dbReference type="EMBL" id="OCT12623.1"/>
    </source>
</evidence>
<dbReference type="OrthoDB" id="2506960at2"/>
<dbReference type="Pfam" id="PF23899">
    <property type="entry name" value="SU10_portal"/>
    <property type="match status" value="1"/>
</dbReference>
<organism evidence="2 3">
    <name type="scientific">Paenibacillus pectinilyticus</name>
    <dbReference type="NCBI Taxonomy" id="512399"/>
    <lineage>
        <taxon>Bacteria</taxon>
        <taxon>Bacillati</taxon>
        <taxon>Bacillota</taxon>
        <taxon>Bacilli</taxon>
        <taxon>Bacillales</taxon>
        <taxon>Paenibacillaceae</taxon>
        <taxon>Paenibacillus</taxon>
    </lineage>
</organism>
<dbReference type="EMBL" id="LYPC01000027">
    <property type="protein sequence ID" value="OCT12623.1"/>
    <property type="molecule type" value="Genomic_DNA"/>
</dbReference>
<feature type="region of interest" description="Disordered" evidence="1">
    <location>
        <begin position="568"/>
        <end position="611"/>
    </location>
</feature>
<dbReference type="Proteomes" id="UP000093309">
    <property type="component" value="Unassembled WGS sequence"/>
</dbReference>
<name>A0A1C0ZWX9_9BACL</name>